<reference evidence="1 2" key="1">
    <citation type="journal article" date="2018" name="PLoS Genet.">
        <title>Population sequencing reveals clonal diversity and ancestral inbreeding in the grapevine cultivar Chardonnay.</title>
        <authorList>
            <person name="Roach M.J."/>
            <person name="Johnson D.L."/>
            <person name="Bohlmann J."/>
            <person name="van Vuuren H.J."/>
            <person name="Jones S.J."/>
            <person name="Pretorius I.S."/>
            <person name="Schmidt S.A."/>
            <person name="Borneman A.R."/>
        </authorList>
    </citation>
    <scope>NUCLEOTIDE SEQUENCE [LARGE SCALE GENOMIC DNA]</scope>
    <source>
        <strain evidence="2">cv. Chardonnay</strain>
        <tissue evidence="1">Leaf</tissue>
    </source>
</reference>
<dbReference type="AlphaFoldDB" id="A0A438E224"/>
<accession>A0A438E224</accession>
<sequence length="84" mass="9316">MLNLSQSHLCHAANLHISSQPAHEEYAAATCLWVTPHEGMMPMHVRCSCMLAAHGVKARWAGHGPSEDTWEPIEGLRYAISHML</sequence>
<evidence type="ECO:0000313" key="1">
    <source>
        <dbReference type="EMBL" id="RVW41748.1"/>
    </source>
</evidence>
<protein>
    <recommendedName>
        <fullName evidence="3">Chromo domain-containing protein</fullName>
    </recommendedName>
</protein>
<proteinExistence type="predicted"/>
<organism evidence="1 2">
    <name type="scientific">Vitis vinifera</name>
    <name type="common">Grape</name>
    <dbReference type="NCBI Taxonomy" id="29760"/>
    <lineage>
        <taxon>Eukaryota</taxon>
        <taxon>Viridiplantae</taxon>
        <taxon>Streptophyta</taxon>
        <taxon>Embryophyta</taxon>
        <taxon>Tracheophyta</taxon>
        <taxon>Spermatophyta</taxon>
        <taxon>Magnoliopsida</taxon>
        <taxon>eudicotyledons</taxon>
        <taxon>Gunneridae</taxon>
        <taxon>Pentapetalae</taxon>
        <taxon>rosids</taxon>
        <taxon>Vitales</taxon>
        <taxon>Vitaceae</taxon>
        <taxon>Viteae</taxon>
        <taxon>Vitis</taxon>
    </lineage>
</organism>
<comment type="caution">
    <text evidence="1">The sequence shown here is derived from an EMBL/GenBank/DDBJ whole genome shotgun (WGS) entry which is preliminary data.</text>
</comment>
<dbReference type="Proteomes" id="UP000288805">
    <property type="component" value="Unassembled WGS sequence"/>
</dbReference>
<evidence type="ECO:0000313" key="2">
    <source>
        <dbReference type="Proteomes" id="UP000288805"/>
    </source>
</evidence>
<gene>
    <name evidence="1" type="ORF">CK203_082056</name>
</gene>
<name>A0A438E224_VITVI</name>
<dbReference type="EMBL" id="QGNW01001432">
    <property type="protein sequence ID" value="RVW41748.1"/>
    <property type="molecule type" value="Genomic_DNA"/>
</dbReference>
<evidence type="ECO:0008006" key="3">
    <source>
        <dbReference type="Google" id="ProtNLM"/>
    </source>
</evidence>